<evidence type="ECO:0000313" key="9">
    <source>
        <dbReference type="EMBL" id="TKA51871.1"/>
    </source>
</evidence>
<dbReference type="Pfam" id="PF00639">
    <property type="entry name" value="Rotamase"/>
    <property type="match status" value="1"/>
</dbReference>
<feature type="domain" description="PpiC" evidence="8">
    <location>
        <begin position="66"/>
        <end position="177"/>
    </location>
</feature>
<dbReference type="GO" id="GO:0005829">
    <property type="term" value="C:cytosol"/>
    <property type="evidence" value="ECO:0007669"/>
    <property type="project" value="TreeGrafter"/>
</dbReference>
<dbReference type="InterPro" id="IPR036020">
    <property type="entry name" value="WW_dom_sf"/>
</dbReference>
<feature type="domain" description="WW" evidence="7">
    <location>
        <begin position="3"/>
        <end position="37"/>
    </location>
</feature>
<accession>A0A4U0VQS1</accession>
<dbReference type="PROSITE" id="PS50198">
    <property type="entry name" value="PPIC_PPIASE_2"/>
    <property type="match status" value="1"/>
</dbReference>
<dbReference type="SMART" id="SM00456">
    <property type="entry name" value="WW"/>
    <property type="match status" value="1"/>
</dbReference>
<dbReference type="GO" id="GO:0060261">
    <property type="term" value="P:positive regulation of transcription initiation by RNA polymerase II"/>
    <property type="evidence" value="ECO:0007669"/>
    <property type="project" value="UniProtKB-ARBA"/>
</dbReference>
<dbReference type="GO" id="GO:0005634">
    <property type="term" value="C:nucleus"/>
    <property type="evidence" value="ECO:0007669"/>
    <property type="project" value="TreeGrafter"/>
</dbReference>
<dbReference type="SUPFAM" id="SSF51045">
    <property type="entry name" value="WW domain"/>
    <property type="match status" value="1"/>
</dbReference>
<gene>
    <name evidence="9" type="ORF">B0A55_12891</name>
</gene>
<evidence type="ECO:0000256" key="5">
    <source>
        <dbReference type="PROSITE-ProRule" id="PRU00278"/>
    </source>
</evidence>
<feature type="region of interest" description="Disordered" evidence="6">
    <location>
        <begin position="314"/>
        <end position="364"/>
    </location>
</feature>
<evidence type="ECO:0000256" key="6">
    <source>
        <dbReference type="SAM" id="MobiDB-lite"/>
    </source>
</evidence>
<organism evidence="9 10">
    <name type="scientific">Friedmanniomyces simplex</name>
    <dbReference type="NCBI Taxonomy" id="329884"/>
    <lineage>
        <taxon>Eukaryota</taxon>
        <taxon>Fungi</taxon>
        <taxon>Dikarya</taxon>
        <taxon>Ascomycota</taxon>
        <taxon>Pezizomycotina</taxon>
        <taxon>Dothideomycetes</taxon>
        <taxon>Dothideomycetidae</taxon>
        <taxon>Mycosphaerellales</taxon>
        <taxon>Teratosphaeriaceae</taxon>
        <taxon>Friedmanniomyces</taxon>
    </lineage>
</organism>
<evidence type="ECO:0000256" key="1">
    <source>
        <dbReference type="ARBA" id="ARBA00000971"/>
    </source>
</evidence>
<dbReference type="GO" id="GO:0003755">
    <property type="term" value="F:peptidyl-prolyl cis-trans isomerase activity"/>
    <property type="evidence" value="ECO:0007669"/>
    <property type="project" value="UniProtKB-KW"/>
</dbReference>
<dbReference type="Gene3D" id="3.10.50.40">
    <property type="match status" value="1"/>
</dbReference>
<evidence type="ECO:0000256" key="4">
    <source>
        <dbReference type="ARBA" id="ARBA00023235"/>
    </source>
</evidence>
<evidence type="ECO:0000313" key="10">
    <source>
        <dbReference type="Proteomes" id="UP000309340"/>
    </source>
</evidence>
<dbReference type="OrthoDB" id="2530521at2759"/>
<protein>
    <recommendedName>
        <fullName evidence="2">peptidylprolyl isomerase</fullName>
        <ecNumber evidence="2">5.2.1.8</ecNumber>
    </recommendedName>
</protein>
<dbReference type="STRING" id="329884.A0A4U0VQS1"/>
<evidence type="ECO:0000259" key="8">
    <source>
        <dbReference type="PROSITE" id="PS50198"/>
    </source>
</evidence>
<dbReference type="CDD" id="cd00201">
    <property type="entry name" value="WW"/>
    <property type="match status" value="1"/>
</dbReference>
<dbReference type="InterPro" id="IPR051370">
    <property type="entry name" value="PPIase_Pin1"/>
</dbReference>
<comment type="catalytic activity">
    <reaction evidence="1">
        <text>[protein]-peptidylproline (omega=180) = [protein]-peptidylproline (omega=0)</text>
        <dbReference type="Rhea" id="RHEA:16237"/>
        <dbReference type="Rhea" id="RHEA-COMP:10747"/>
        <dbReference type="Rhea" id="RHEA-COMP:10748"/>
        <dbReference type="ChEBI" id="CHEBI:83833"/>
        <dbReference type="ChEBI" id="CHEBI:83834"/>
        <dbReference type="EC" id="5.2.1.8"/>
    </reaction>
</comment>
<dbReference type="PANTHER" id="PTHR10657:SF4">
    <property type="entry name" value="PEPTIDYL-PROLYL CIS-TRANS ISOMERASE-RELATED"/>
    <property type="match status" value="1"/>
</dbReference>
<sequence length="507" mass="56718">MATGLPAGWEVRHSNSKNLPYYFNPQTKESRWEPPLETDSETLKHYMGQYHTTNLRADGVAQQDLGGKIRCAHLLVKHQESRRPSSWREAQITRSKDDAYGIIQNYYGRINSGATSLGDLATTESDCPSARKRGDLGFFGKGEMQKEFEEASFVLKPGEVSPVIETASGLHIIESIHVAAHIPLRNRPETAVCDEFVLLISIHTKMQEPRGARYRNISIAGHRLPFWAKTATSLKIYMDNPRPKRDFDLMDHYENFSYLSEHFSVWLAPDGLLESLPTQYDGPRETLETAQNWQKAAAALSSALQQLDDFSRGAQAAAYPPHGPSRRNSEQTVSGAKKPCDSPFTTLPPPLALGMESPPYTPFDNSGSCTPLNCDINPQKAVDPKSLHHQLSPLSIADDFYPTRPRSDEGFNEVSWEYFVERHASFMLDCRIALQRVKGYARTIEILLTEQKLVLTPEVKLVVMEFDGWWAGMKPKAEALDERVKGLEAPSLMEVVAVAASSVAEAR</sequence>
<evidence type="ECO:0000256" key="3">
    <source>
        <dbReference type="ARBA" id="ARBA00023110"/>
    </source>
</evidence>
<dbReference type="PANTHER" id="PTHR10657">
    <property type="entry name" value="PEPTIDYL-PROLYL CIS-TRANS ISOMERASE"/>
    <property type="match status" value="1"/>
</dbReference>
<keyword evidence="3 5" id="KW-0697">Rotamase</keyword>
<keyword evidence="10" id="KW-1185">Reference proteome</keyword>
<dbReference type="InterPro" id="IPR001202">
    <property type="entry name" value="WW_dom"/>
</dbReference>
<dbReference type="InterPro" id="IPR000297">
    <property type="entry name" value="PPIase_PpiC"/>
</dbReference>
<dbReference type="Gene3D" id="2.20.70.10">
    <property type="match status" value="1"/>
</dbReference>
<dbReference type="PROSITE" id="PS01159">
    <property type="entry name" value="WW_DOMAIN_1"/>
    <property type="match status" value="1"/>
</dbReference>
<keyword evidence="4 5" id="KW-0413">Isomerase</keyword>
<proteinExistence type="predicted"/>
<dbReference type="AlphaFoldDB" id="A0A4U0VQS1"/>
<dbReference type="FunFam" id="3.10.50.40:FF:000026">
    <property type="entry name" value="Peptidyl-prolyl cis-trans isomerase"/>
    <property type="match status" value="1"/>
</dbReference>
<dbReference type="EMBL" id="NAJQ01001859">
    <property type="protein sequence ID" value="TKA51871.1"/>
    <property type="molecule type" value="Genomic_DNA"/>
</dbReference>
<name>A0A4U0VQS1_9PEZI</name>
<comment type="caution">
    <text evidence="9">The sequence shown here is derived from an EMBL/GenBank/DDBJ whole genome shotgun (WGS) entry which is preliminary data.</text>
</comment>
<evidence type="ECO:0000259" key="7">
    <source>
        <dbReference type="PROSITE" id="PS50020"/>
    </source>
</evidence>
<dbReference type="FunFam" id="2.20.70.10:FF:000066">
    <property type="entry name" value="Peptidyl-prolyl cis-trans isomerase"/>
    <property type="match status" value="1"/>
</dbReference>
<dbReference type="InterPro" id="IPR046357">
    <property type="entry name" value="PPIase_dom_sf"/>
</dbReference>
<dbReference type="Pfam" id="PF00397">
    <property type="entry name" value="WW"/>
    <property type="match status" value="1"/>
</dbReference>
<dbReference type="PROSITE" id="PS50020">
    <property type="entry name" value="WW_DOMAIN_2"/>
    <property type="match status" value="1"/>
</dbReference>
<dbReference type="EC" id="5.2.1.8" evidence="2"/>
<reference evidence="9 10" key="1">
    <citation type="submission" date="2017-03" db="EMBL/GenBank/DDBJ databases">
        <title>Genomes of endolithic fungi from Antarctica.</title>
        <authorList>
            <person name="Coleine C."/>
            <person name="Masonjones S."/>
            <person name="Stajich J.E."/>
        </authorList>
    </citation>
    <scope>NUCLEOTIDE SEQUENCE [LARGE SCALE GENOMIC DNA]</scope>
    <source>
        <strain evidence="9 10">CCFEE 5184</strain>
    </source>
</reference>
<evidence type="ECO:0000256" key="2">
    <source>
        <dbReference type="ARBA" id="ARBA00013194"/>
    </source>
</evidence>
<dbReference type="SUPFAM" id="SSF54534">
    <property type="entry name" value="FKBP-like"/>
    <property type="match status" value="1"/>
</dbReference>
<dbReference type="Proteomes" id="UP000309340">
    <property type="component" value="Unassembled WGS sequence"/>
</dbReference>